<feature type="domain" description="BD-FAE-like" evidence="2">
    <location>
        <begin position="64"/>
        <end position="241"/>
    </location>
</feature>
<dbReference type="InterPro" id="IPR029058">
    <property type="entry name" value="AB_hydrolase_fold"/>
</dbReference>
<sequence>MARLKQAMITALGILLIPVCPSPGSAQLIGSDEVLEWQSPPPDHRISYGPGAQQFGNLRLPPGASPHPIVVFIHGGCWLSTFDIQHVGQTEVAITEAGYAVWSLEYRRLGDEGGGWPNTYLDVGQGIDHLRKIAEPYSLDLSRVVVAGHSAGGALALWAAARGKVDDQSVLYTPKPLPVQAVFALAPAADLEGLEERGSCGNAVGRLMGGTPEEHPERYQAASPMQLAPISVPQTLLIGGQDFVWAPPGRSYYHRAITVGTQNVRIVDLPDSGHFEMVSPSTTTWPLVISALEEAFKSMTPLGEWDKQVR</sequence>
<dbReference type="Gene3D" id="3.40.50.1820">
    <property type="entry name" value="alpha/beta hydrolase"/>
    <property type="match status" value="1"/>
</dbReference>
<evidence type="ECO:0000313" key="3">
    <source>
        <dbReference type="EMBL" id="SUZ67083.1"/>
    </source>
</evidence>
<evidence type="ECO:0000259" key="2">
    <source>
        <dbReference type="Pfam" id="PF20434"/>
    </source>
</evidence>
<dbReference type="Pfam" id="PF20434">
    <property type="entry name" value="BD-FAE"/>
    <property type="match status" value="1"/>
</dbReference>
<dbReference type="InterPro" id="IPR049492">
    <property type="entry name" value="BD-FAE-like_dom"/>
</dbReference>
<accession>A0A381PNN7</accession>
<dbReference type="InterPro" id="IPR050300">
    <property type="entry name" value="GDXG_lipolytic_enzyme"/>
</dbReference>
<dbReference type="EMBL" id="UINC01001002">
    <property type="protein sequence ID" value="SUZ67083.1"/>
    <property type="molecule type" value="Genomic_DNA"/>
</dbReference>
<protein>
    <recommendedName>
        <fullName evidence="2">BD-FAE-like domain-containing protein</fullName>
    </recommendedName>
</protein>
<organism evidence="3">
    <name type="scientific">marine metagenome</name>
    <dbReference type="NCBI Taxonomy" id="408172"/>
    <lineage>
        <taxon>unclassified sequences</taxon>
        <taxon>metagenomes</taxon>
        <taxon>ecological metagenomes</taxon>
    </lineage>
</organism>
<keyword evidence="1" id="KW-0378">Hydrolase</keyword>
<dbReference type="GO" id="GO:0016787">
    <property type="term" value="F:hydrolase activity"/>
    <property type="evidence" value="ECO:0007669"/>
    <property type="project" value="UniProtKB-KW"/>
</dbReference>
<gene>
    <name evidence="3" type="ORF">METZ01_LOCUS19937</name>
</gene>
<dbReference type="AlphaFoldDB" id="A0A381PNN7"/>
<name>A0A381PNN7_9ZZZZ</name>
<dbReference type="PANTHER" id="PTHR48081">
    <property type="entry name" value="AB HYDROLASE SUPERFAMILY PROTEIN C4A8.06C"/>
    <property type="match status" value="1"/>
</dbReference>
<proteinExistence type="predicted"/>
<reference evidence="3" key="1">
    <citation type="submission" date="2018-05" db="EMBL/GenBank/DDBJ databases">
        <authorList>
            <person name="Lanie J.A."/>
            <person name="Ng W.-L."/>
            <person name="Kazmierczak K.M."/>
            <person name="Andrzejewski T.M."/>
            <person name="Davidsen T.M."/>
            <person name="Wayne K.J."/>
            <person name="Tettelin H."/>
            <person name="Glass J.I."/>
            <person name="Rusch D."/>
            <person name="Podicherti R."/>
            <person name="Tsui H.-C.T."/>
            <person name="Winkler M.E."/>
        </authorList>
    </citation>
    <scope>NUCLEOTIDE SEQUENCE</scope>
</reference>
<dbReference type="PANTHER" id="PTHR48081:SF13">
    <property type="entry name" value="ALPHA_BETA HYDROLASE"/>
    <property type="match status" value="1"/>
</dbReference>
<dbReference type="SUPFAM" id="SSF53474">
    <property type="entry name" value="alpha/beta-Hydrolases"/>
    <property type="match status" value="1"/>
</dbReference>
<evidence type="ECO:0000256" key="1">
    <source>
        <dbReference type="ARBA" id="ARBA00022801"/>
    </source>
</evidence>